<feature type="chain" id="PRO_5012773850" description="Peptidase M10 metallopeptidase domain-containing protein" evidence="1">
    <location>
        <begin position="30"/>
        <end position="187"/>
    </location>
</feature>
<evidence type="ECO:0000313" key="2">
    <source>
        <dbReference type="EMBL" id="OLR55063.1"/>
    </source>
</evidence>
<evidence type="ECO:0000313" key="3">
    <source>
        <dbReference type="Proteomes" id="UP000187404"/>
    </source>
</evidence>
<name>A0A1Q9JFV0_9FIRM</name>
<comment type="caution">
    <text evidence="2">The sequence shown here is derived from an EMBL/GenBank/DDBJ whole genome shotgun (WGS) entry which is preliminary data.</text>
</comment>
<dbReference type="STRING" id="1261640.BHK98_02665"/>
<evidence type="ECO:0008006" key="4">
    <source>
        <dbReference type="Google" id="ProtNLM"/>
    </source>
</evidence>
<dbReference type="SUPFAM" id="SSF55486">
    <property type="entry name" value="Metalloproteases ('zincins'), catalytic domain"/>
    <property type="match status" value="1"/>
</dbReference>
<protein>
    <recommendedName>
        <fullName evidence="4">Peptidase M10 metallopeptidase domain-containing protein</fullName>
    </recommendedName>
</protein>
<dbReference type="RefSeq" id="WP_075712063.1">
    <property type="nucleotide sequence ID" value="NZ_MJIE01000001.1"/>
</dbReference>
<feature type="signal peptide" evidence="1">
    <location>
        <begin position="1"/>
        <end position="29"/>
    </location>
</feature>
<gene>
    <name evidence="2" type="ORF">BHK98_02665</name>
</gene>
<proteinExistence type="predicted"/>
<keyword evidence="1" id="KW-0732">Signal</keyword>
<accession>A0A1Q9JFV0</accession>
<reference evidence="2 3" key="1">
    <citation type="journal article" date="2016" name="Appl. Environ. Microbiol.">
        <title>Function and Phylogeny of Bacterial Butyryl Coenzyme A:Acetate Transferases and Their Diversity in the Proximal Colon of Swine.</title>
        <authorList>
            <person name="Trachsel J."/>
            <person name="Bayles D.O."/>
            <person name="Looft T."/>
            <person name="Levine U.Y."/>
            <person name="Allen H.K."/>
        </authorList>
    </citation>
    <scope>NUCLEOTIDE SEQUENCE [LARGE SCALE GENOMIC DNA]</scope>
    <source>
        <strain evidence="2 3">68-3-10</strain>
    </source>
</reference>
<sequence>MSKIIKRTLIVSSTIVLLLFFLVGNNAFANTFSGKYTTGNLTWKFAGSYSSETQKKLLKYPKKWTALSSKLNLTEEGNSYKYSRFRVRYKLTKPPTSGLLGRTFFFTKEGSSLTYTDRWWKATVSVYNNSDANTTNKHATLVHEAGHAFSMAHCNHPGKKHIMHQGLKNYTSVSTYEKNELIGKWGS</sequence>
<dbReference type="OrthoDB" id="2148705at2"/>
<evidence type="ECO:0000256" key="1">
    <source>
        <dbReference type="SAM" id="SignalP"/>
    </source>
</evidence>
<organism evidence="2 3">
    <name type="scientific">Hornefia porci</name>
    <dbReference type="NCBI Taxonomy" id="2652292"/>
    <lineage>
        <taxon>Bacteria</taxon>
        <taxon>Bacillati</taxon>
        <taxon>Bacillota</taxon>
        <taxon>Clostridia</taxon>
        <taxon>Peptostreptococcales</taxon>
        <taxon>Anaerovoracaceae</taxon>
        <taxon>Hornefia</taxon>
    </lineage>
</organism>
<dbReference type="Gene3D" id="3.40.390.10">
    <property type="entry name" value="Collagenase (Catalytic Domain)"/>
    <property type="match status" value="1"/>
</dbReference>
<dbReference type="Proteomes" id="UP000187404">
    <property type="component" value="Unassembled WGS sequence"/>
</dbReference>
<dbReference type="InterPro" id="IPR024079">
    <property type="entry name" value="MetalloPept_cat_dom_sf"/>
</dbReference>
<dbReference type="GO" id="GO:0008237">
    <property type="term" value="F:metallopeptidase activity"/>
    <property type="evidence" value="ECO:0007669"/>
    <property type="project" value="InterPro"/>
</dbReference>
<keyword evidence="3" id="KW-1185">Reference proteome</keyword>
<dbReference type="AlphaFoldDB" id="A0A1Q9JFV0"/>
<dbReference type="EMBL" id="MJIE01000001">
    <property type="protein sequence ID" value="OLR55063.1"/>
    <property type="molecule type" value="Genomic_DNA"/>
</dbReference>